<sequence>MNSSHSNAKDGQVNEQVPTVIPTHENNVVTAFQNPEGSCIDMNMYPHGVMDYCNGLMSLHHMVGDNVYPTPTQNSCTQLSISTRKHGTIQLWTNSNLLNFGYGDQMIERCK</sequence>
<organism evidence="1 2">
    <name type="scientific">Citrus unshiu</name>
    <name type="common">Satsuma mandarin</name>
    <name type="synonym">Citrus nobilis var. unshiu</name>
    <dbReference type="NCBI Taxonomy" id="55188"/>
    <lineage>
        <taxon>Eukaryota</taxon>
        <taxon>Viridiplantae</taxon>
        <taxon>Streptophyta</taxon>
        <taxon>Embryophyta</taxon>
        <taxon>Tracheophyta</taxon>
        <taxon>Spermatophyta</taxon>
        <taxon>Magnoliopsida</taxon>
        <taxon>eudicotyledons</taxon>
        <taxon>Gunneridae</taxon>
        <taxon>Pentapetalae</taxon>
        <taxon>rosids</taxon>
        <taxon>malvids</taxon>
        <taxon>Sapindales</taxon>
        <taxon>Rutaceae</taxon>
        <taxon>Aurantioideae</taxon>
        <taxon>Citrus</taxon>
    </lineage>
</organism>
<dbReference type="EMBL" id="BDQV01000204">
    <property type="protein sequence ID" value="GAY59160.1"/>
    <property type="molecule type" value="Genomic_DNA"/>
</dbReference>
<accession>A0A2H5Q3D8</accession>
<dbReference type="AlphaFoldDB" id="A0A2H5Q3D8"/>
<evidence type="ECO:0000313" key="2">
    <source>
        <dbReference type="Proteomes" id="UP000236630"/>
    </source>
</evidence>
<name>A0A2H5Q3D8_CITUN</name>
<keyword evidence="2" id="KW-1185">Reference proteome</keyword>
<protein>
    <submittedName>
        <fullName evidence="1">Uncharacterized protein</fullName>
    </submittedName>
</protein>
<comment type="caution">
    <text evidence="1">The sequence shown here is derived from an EMBL/GenBank/DDBJ whole genome shotgun (WGS) entry which is preliminary data.</text>
</comment>
<gene>
    <name evidence="1" type="ORF">CUMW_192440</name>
</gene>
<dbReference type="Proteomes" id="UP000236630">
    <property type="component" value="Unassembled WGS sequence"/>
</dbReference>
<proteinExistence type="predicted"/>
<reference evidence="1 2" key="1">
    <citation type="journal article" date="2017" name="Front. Genet.">
        <title>Draft sequencing of the heterozygous diploid genome of Satsuma (Citrus unshiu Marc.) using a hybrid assembly approach.</title>
        <authorList>
            <person name="Shimizu T."/>
            <person name="Tanizawa Y."/>
            <person name="Mochizuki T."/>
            <person name="Nagasaki H."/>
            <person name="Yoshioka T."/>
            <person name="Toyoda A."/>
            <person name="Fujiyama A."/>
            <person name="Kaminuma E."/>
            <person name="Nakamura Y."/>
        </authorList>
    </citation>
    <scope>NUCLEOTIDE SEQUENCE [LARGE SCALE GENOMIC DNA]</scope>
    <source>
        <strain evidence="2">cv. Miyagawa wase</strain>
    </source>
</reference>
<evidence type="ECO:0000313" key="1">
    <source>
        <dbReference type="EMBL" id="GAY59160.1"/>
    </source>
</evidence>